<dbReference type="PANTHER" id="PTHR42748:SF30">
    <property type="entry name" value="NMRA-LIKE DOMAIN-CONTAINING PROTEIN"/>
    <property type="match status" value="1"/>
</dbReference>
<feature type="domain" description="NmrA-like" evidence="4">
    <location>
        <begin position="14"/>
        <end position="252"/>
    </location>
</feature>
<comment type="caution">
    <text evidence="5">The sequence shown here is derived from an EMBL/GenBank/DDBJ whole genome shotgun (WGS) entry which is preliminary data.</text>
</comment>
<dbReference type="Proteomes" id="UP001301769">
    <property type="component" value="Unassembled WGS sequence"/>
</dbReference>
<dbReference type="SUPFAM" id="SSF51735">
    <property type="entry name" value="NAD(P)-binding Rossmann-fold domains"/>
    <property type="match status" value="1"/>
</dbReference>
<protein>
    <recommendedName>
        <fullName evidence="4">NmrA-like domain-containing protein</fullName>
    </recommendedName>
</protein>
<evidence type="ECO:0000259" key="4">
    <source>
        <dbReference type="Pfam" id="PF05368"/>
    </source>
</evidence>
<dbReference type="EMBL" id="MU858122">
    <property type="protein sequence ID" value="KAK4212697.1"/>
    <property type="molecule type" value="Genomic_DNA"/>
</dbReference>
<dbReference type="Pfam" id="PF05368">
    <property type="entry name" value="NmrA"/>
    <property type="match status" value="1"/>
</dbReference>
<evidence type="ECO:0000256" key="3">
    <source>
        <dbReference type="ARBA" id="ARBA00023002"/>
    </source>
</evidence>
<proteinExistence type="inferred from homology"/>
<dbReference type="PANTHER" id="PTHR42748">
    <property type="entry name" value="NITROGEN METABOLITE REPRESSION PROTEIN NMRA FAMILY MEMBER"/>
    <property type="match status" value="1"/>
</dbReference>
<keyword evidence="2" id="KW-0521">NADP</keyword>
<dbReference type="AlphaFoldDB" id="A0AAN6YAY3"/>
<organism evidence="5 6">
    <name type="scientific">Rhypophila decipiens</name>
    <dbReference type="NCBI Taxonomy" id="261697"/>
    <lineage>
        <taxon>Eukaryota</taxon>
        <taxon>Fungi</taxon>
        <taxon>Dikarya</taxon>
        <taxon>Ascomycota</taxon>
        <taxon>Pezizomycotina</taxon>
        <taxon>Sordariomycetes</taxon>
        <taxon>Sordariomycetidae</taxon>
        <taxon>Sordariales</taxon>
        <taxon>Naviculisporaceae</taxon>
        <taxon>Rhypophila</taxon>
    </lineage>
</organism>
<evidence type="ECO:0000313" key="6">
    <source>
        <dbReference type="Proteomes" id="UP001301769"/>
    </source>
</evidence>
<dbReference type="GO" id="GO:0005634">
    <property type="term" value="C:nucleus"/>
    <property type="evidence" value="ECO:0007669"/>
    <property type="project" value="TreeGrafter"/>
</dbReference>
<evidence type="ECO:0000256" key="2">
    <source>
        <dbReference type="ARBA" id="ARBA00022857"/>
    </source>
</evidence>
<reference evidence="5" key="1">
    <citation type="journal article" date="2023" name="Mol. Phylogenet. Evol.">
        <title>Genome-scale phylogeny and comparative genomics of the fungal order Sordariales.</title>
        <authorList>
            <person name="Hensen N."/>
            <person name="Bonometti L."/>
            <person name="Westerberg I."/>
            <person name="Brannstrom I.O."/>
            <person name="Guillou S."/>
            <person name="Cros-Aarteil S."/>
            <person name="Calhoun S."/>
            <person name="Haridas S."/>
            <person name="Kuo A."/>
            <person name="Mondo S."/>
            <person name="Pangilinan J."/>
            <person name="Riley R."/>
            <person name="LaButti K."/>
            <person name="Andreopoulos B."/>
            <person name="Lipzen A."/>
            <person name="Chen C."/>
            <person name="Yan M."/>
            <person name="Daum C."/>
            <person name="Ng V."/>
            <person name="Clum A."/>
            <person name="Steindorff A."/>
            <person name="Ohm R.A."/>
            <person name="Martin F."/>
            <person name="Silar P."/>
            <person name="Natvig D.O."/>
            <person name="Lalanne C."/>
            <person name="Gautier V."/>
            <person name="Ament-Velasquez S.L."/>
            <person name="Kruys A."/>
            <person name="Hutchinson M.I."/>
            <person name="Powell A.J."/>
            <person name="Barry K."/>
            <person name="Miller A.N."/>
            <person name="Grigoriev I.V."/>
            <person name="Debuchy R."/>
            <person name="Gladieux P."/>
            <person name="Hiltunen Thoren M."/>
            <person name="Johannesson H."/>
        </authorList>
    </citation>
    <scope>NUCLEOTIDE SEQUENCE</scope>
    <source>
        <strain evidence="5">PSN293</strain>
    </source>
</reference>
<dbReference type="InterPro" id="IPR008030">
    <property type="entry name" value="NmrA-like"/>
</dbReference>
<gene>
    <name evidence="5" type="ORF">QBC37DRAFT_424455</name>
</gene>
<name>A0AAN6YAY3_9PEZI</name>
<dbReference type="InterPro" id="IPR051164">
    <property type="entry name" value="NmrA-like_oxidored"/>
</dbReference>
<accession>A0AAN6YAY3</accession>
<dbReference type="Gene3D" id="3.40.50.720">
    <property type="entry name" value="NAD(P)-binding Rossmann-like Domain"/>
    <property type="match status" value="1"/>
</dbReference>
<evidence type="ECO:0000313" key="5">
    <source>
        <dbReference type="EMBL" id="KAK4212697.1"/>
    </source>
</evidence>
<dbReference type="GO" id="GO:0016491">
    <property type="term" value="F:oxidoreductase activity"/>
    <property type="evidence" value="ECO:0007669"/>
    <property type="project" value="UniProtKB-KW"/>
</dbReference>
<reference evidence="5" key="2">
    <citation type="submission" date="2023-05" db="EMBL/GenBank/DDBJ databases">
        <authorList>
            <consortium name="Lawrence Berkeley National Laboratory"/>
            <person name="Steindorff A."/>
            <person name="Hensen N."/>
            <person name="Bonometti L."/>
            <person name="Westerberg I."/>
            <person name="Brannstrom I.O."/>
            <person name="Guillou S."/>
            <person name="Cros-Aarteil S."/>
            <person name="Calhoun S."/>
            <person name="Haridas S."/>
            <person name="Kuo A."/>
            <person name="Mondo S."/>
            <person name="Pangilinan J."/>
            <person name="Riley R."/>
            <person name="Labutti K."/>
            <person name="Andreopoulos B."/>
            <person name="Lipzen A."/>
            <person name="Chen C."/>
            <person name="Yanf M."/>
            <person name="Daum C."/>
            <person name="Ng V."/>
            <person name="Clum A."/>
            <person name="Ohm R."/>
            <person name="Martin F."/>
            <person name="Silar P."/>
            <person name="Natvig D."/>
            <person name="Lalanne C."/>
            <person name="Gautier V."/>
            <person name="Ament-Velasquez S.L."/>
            <person name="Kruys A."/>
            <person name="Hutchinson M.I."/>
            <person name="Powell A.J."/>
            <person name="Barry K."/>
            <person name="Miller A.N."/>
            <person name="Grigoriev I.V."/>
            <person name="Debuchy R."/>
            <person name="Gladieux P."/>
            <person name="Thoren M.H."/>
            <person name="Johannesson H."/>
        </authorList>
    </citation>
    <scope>NUCLEOTIDE SEQUENCE</scope>
    <source>
        <strain evidence="5">PSN293</strain>
    </source>
</reference>
<evidence type="ECO:0000256" key="1">
    <source>
        <dbReference type="ARBA" id="ARBA00006328"/>
    </source>
</evidence>
<keyword evidence="3" id="KW-0560">Oxidoreductase</keyword>
<dbReference type="InterPro" id="IPR036291">
    <property type="entry name" value="NAD(P)-bd_dom_sf"/>
</dbReference>
<comment type="similarity">
    <text evidence="1">Belongs to the NmrA-type oxidoreductase family.</text>
</comment>
<sequence length="375" mass="40879">MSSSTFQESKVPVVFITGATGTQGLNLATLLRSPAINWTVRTTVRDPTSAAALRLASLGVNLTPGSWDDIPALTAGLQTCTHLFLNTIPSFTDPLLERRQTSQILSLAKSAGVKHVIFSSALGINHLSEMPLFTSTPGIKDSVMYHSLLSKAATEETVKSSGFQYWTILRGASFMENYLTPKVYMYGPEFVTKRIWKMACSPDDTLPLVDTVDIAKFALAAFRQPERFNGQEVSIAGDVLPIRDIAAKITRAVRNIEDAWESKAEAAQLAASTSGGGGTSASFFSAENLPGPIVGSGSWRIELKGKHIQYIPMTEEEIEGAKKTKNPYVLGQLAIREIGKFVSVEETKAWGVEVSTFEEFLEREVEAVRTTYCRA</sequence>
<keyword evidence="6" id="KW-1185">Reference proteome</keyword>